<sequence length="77" mass="8211">MPGDQNHLTRIGKAFLSKLEISIVSAQLPADHIRWYGAAATVETSTNTDDHVLGSGSCAGLDHRIRRGSCIPPNATI</sequence>
<reference evidence="1 2" key="1">
    <citation type="submission" date="2013-11" db="EMBL/GenBank/DDBJ databases">
        <title>Complete genome sequence of Rhizobium gallicum bv. gallicum R602.</title>
        <authorList>
            <person name="Bustos P."/>
            <person name="Santamaria R.I."/>
            <person name="Lozano L."/>
            <person name="Acosta J.L."/>
            <person name="Ormeno-Orrillo E."/>
            <person name="Rogel M.A."/>
            <person name="Romero D."/>
            <person name="Cevallos M.A."/>
            <person name="Martinez-Romero E."/>
            <person name="Gonzalez V."/>
        </authorList>
    </citation>
    <scope>NUCLEOTIDE SEQUENCE [LARGE SCALE GENOMIC DNA]</scope>
    <source>
        <strain evidence="1 2">R602</strain>
        <plasmid evidence="1 2">pRgalR602c</plasmid>
    </source>
</reference>
<keyword evidence="1" id="KW-0614">Plasmid</keyword>
<geneLocation type="plasmid" evidence="1 2">
    <name>pRgalR602c</name>
</geneLocation>
<evidence type="ECO:0000313" key="2">
    <source>
        <dbReference type="Proteomes" id="UP000031368"/>
    </source>
</evidence>
<dbReference type="KEGG" id="rga:RGR602_PC01142"/>
<evidence type="ECO:0000313" key="1">
    <source>
        <dbReference type="EMBL" id="AJD45172.1"/>
    </source>
</evidence>
<accession>A0A0B4XFB4</accession>
<dbReference type="AlphaFoldDB" id="A0A0B4XFB4"/>
<dbReference type="HOGENOM" id="CLU_2635579_0_0_5"/>
<dbReference type="Proteomes" id="UP000031368">
    <property type="component" value="Plasmid pRgalR602c"/>
</dbReference>
<organism evidence="1 2">
    <name type="scientific">Rhizobium gallicum bv. gallicum R602sp</name>
    <dbReference type="NCBI Taxonomy" id="1041138"/>
    <lineage>
        <taxon>Bacteria</taxon>
        <taxon>Pseudomonadati</taxon>
        <taxon>Pseudomonadota</taxon>
        <taxon>Alphaproteobacteria</taxon>
        <taxon>Hyphomicrobiales</taxon>
        <taxon>Rhizobiaceae</taxon>
        <taxon>Rhizobium/Agrobacterium group</taxon>
        <taxon>Rhizobium</taxon>
    </lineage>
</organism>
<protein>
    <submittedName>
        <fullName evidence="1">Uncharacterized protein</fullName>
    </submittedName>
</protein>
<name>A0A0B4XFB4_9HYPH</name>
<proteinExistence type="predicted"/>
<dbReference type="EMBL" id="CP006880">
    <property type="protein sequence ID" value="AJD45172.1"/>
    <property type="molecule type" value="Genomic_DNA"/>
</dbReference>
<gene>
    <name evidence="1" type="ORF">RGR602_PC01142</name>
</gene>
<keyword evidence="2" id="KW-1185">Reference proteome</keyword>